<sequence>MDLLPHLLAIAGVLVLLLLYKQRRVAIRNPDDKGLKSPPEPAGAWPFVGHLPQLSSHNTLARTLGALADKYGPVFAIRVGMIRILVINNSETVKECFTTNDIVFASRPNSNAGIYLGYNYAAFGFAPYGPFWRQMRKLVLLEVLSNRRLENLRHVRVSEIEMSIKELFSVINDNRGTKVVISDWLEQLTLNMIVRTIAGNRYSDTEVGTKIDSGYFKKVVKEFMYVTGKLDLSDVIPIQLLRWLDIQGHIKSMKRLFKELDAIMQIWIDEHIGRRNMKSKPAGDERDFIDVMLSVIEDEFTFGHSKETLIKATIMNLILAGSDTTSVHLTWILALLLNNRHVMKQAQEEIRQNVGEERWVEESDIKNLLYLQAIVKETLRLYPPGPLSVPHEAREDCQVSGYHIRKGTRLFVNVWKLHRDPTIWSEPDKFLPERFMTSHAEVDVSGQHFEFTPFGSGRRSCPGITFAMHVTHLTLARLLQGFDFSTPSNLPVDMTEGQGMTLPKVNPLEVLIVPRLPVALY</sequence>
<dbReference type="Pfam" id="PF00067">
    <property type="entry name" value="p450"/>
    <property type="match status" value="1"/>
</dbReference>
<keyword evidence="3 11" id="KW-0349">Heme</keyword>
<gene>
    <name evidence="13" type="ORF">ACH5RR_010403</name>
</gene>
<dbReference type="GO" id="GO:0046872">
    <property type="term" value="F:metal ion binding"/>
    <property type="evidence" value="ECO:0007669"/>
    <property type="project" value="UniProtKB-KW"/>
</dbReference>
<keyword evidence="10" id="KW-0472">Membrane</keyword>
<keyword evidence="6" id="KW-1133">Transmembrane helix</keyword>
<name>A0ABD3AIV0_9GENT</name>
<accession>A0ABD3AIV0</accession>
<keyword evidence="9 12" id="KW-0503">Monooxygenase</keyword>
<evidence type="ECO:0000313" key="13">
    <source>
        <dbReference type="EMBL" id="KAL3531081.1"/>
    </source>
</evidence>
<dbReference type="GO" id="GO:0004497">
    <property type="term" value="F:monooxygenase activity"/>
    <property type="evidence" value="ECO:0007669"/>
    <property type="project" value="UniProtKB-KW"/>
</dbReference>
<dbReference type="Proteomes" id="UP001630127">
    <property type="component" value="Unassembled WGS sequence"/>
</dbReference>
<evidence type="ECO:0000256" key="1">
    <source>
        <dbReference type="ARBA" id="ARBA00001971"/>
    </source>
</evidence>
<evidence type="ECO:0000256" key="4">
    <source>
        <dbReference type="ARBA" id="ARBA00022692"/>
    </source>
</evidence>
<comment type="caution">
    <text evidence="13">The sequence shown here is derived from an EMBL/GenBank/DDBJ whole genome shotgun (WGS) entry which is preliminary data.</text>
</comment>
<comment type="similarity">
    <text evidence="12">Belongs to the cytochrome P450 family.</text>
</comment>
<dbReference type="PRINTS" id="PR00385">
    <property type="entry name" value="P450"/>
</dbReference>
<feature type="binding site" description="axial binding residue" evidence="11">
    <location>
        <position position="461"/>
    </location>
    <ligand>
        <name>heme</name>
        <dbReference type="ChEBI" id="CHEBI:30413"/>
    </ligand>
    <ligandPart>
        <name>Fe</name>
        <dbReference type="ChEBI" id="CHEBI:18248"/>
    </ligandPart>
</feature>
<evidence type="ECO:0008006" key="15">
    <source>
        <dbReference type="Google" id="ProtNLM"/>
    </source>
</evidence>
<reference evidence="13 14" key="1">
    <citation type="submission" date="2024-11" db="EMBL/GenBank/DDBJ databases">
        <title>A near-complete genome assembly of Cinchona calisaya.</title>
        <authorList>
            <person name="Lian D.C."/>
            <person name="Zhao X.W."/>
            <person name="Wei L."/>
        </authorList>
    </citation>
    <scope>NUCLEOTIDE SEQUENCE [LARGE SCALE GENOMIC DNA]</scope>
    <source>
        <tissue evidence="13">Nenye</tissue>
    </source>
</reference>
<evidence type="ECO:0000256" key="7">
    <source>
        <dbReference type="ARBA" id="ARBA00023002"/>
    </source>
</evidence>
<dbReference type="GO" id="GO:0016020">
    <property type="term" value="C:membrane"/>
    <property type="evidence" value="ECO:0007669"/>
    <property type="project" value="UniProtKB-SubCell"/>
</dbReference>
<dbReference type="CDD" id="cd20654">
    <property type="entry name" value="CYP82"/>
    <property type="match status" value="1"/>
</dbReference>
<dbReference type="PRINTS" id="PR00463">
    <property type="entry name" value="EP450I"/>
</dbReference>
<dbReference type="PANTHER" id="PTHR47947">
    <property type="entry name" value="CYTOCHROME P450 82C3-RELATED"/>
    <property type="match status" value="1"/>
</dbReference>
<evidence type="ECO:0000313" key="14">
    <source>
        <dbReference type="Proteomes" id="UP001630127"/>
    </source>
</evidence>
<evidence type="ECO:0000256" key="5">
    <source>
        <dbReference type="ARBA" id="ARBA00022723"/>
    </source>
</evidence>
<comment type="cofactor">
    <cofactor evidence="1 11">
        <name>heme</name>
        <dbReference type="ChEBI" id="CHEBI:30413"/>
    </cofactor>
</comment>
<keyword evidence="7 12" id="KW-0560">Oxidoreductase</keyword>
<evidence type="ECO:0000256" key="11">
    <source>
        <dbReference type="PIRSR" id="PIRSR602401-1"/>
    </source>
</evidence>
<evidence type="ECO:0000256" key="10">
    <source>
        <dbReference type="ARBA" id="ARBA00023136"/>
    </source>
</evidence>
<dbReference type="InterPro" id="IPR017972">
    <property type="entry name" value="Cyt_P450_CS"/>
</dbReference>
<dbReference type="InterPro" id="IPR050651">
    <property type="entry name" value="Plant_Cytochrome_P450_Monoox"/>
</dbReference>
<organism evidence="13 14">
    <name type="scientific">Cinchona calisaya</name>
    <dbReference type="NCBI Taxonomy" id="153742"/>
    <lineage>
        <taxon>Eukaryota</taxon>
        <taxon>Viridiplantae</taxon>
        <taxon>Streptophyta</taxon>
        <taxon>Embryophyta</taxon>
        <taxon>Tracheophyta</taxon>
        <taxon>Spermatophyta</taxon>
        <taxon>Magnoliopsida</taxon>
        <taxon>eudicotyledons</taxon>
        <taxon>Gunneridae</taxon>
        <taxon>Pentapetalae</taxon>
        <taxon>asterids</taxon>
        <taxon>lamiids</taxon>
        <taxon>Gentianales</taxon>
        <taxon>Rubiaceae</taxon>
        <taxon>Cinchonoideae</taxon>
        <taxon>Cinchoneae</taxon>
        <taxon>Cinchona</taxon>
    </lineage>
</organism>
<keyword evidence="5 11" id="KW-0479">Metal-binding</keyword>
<evidence type="ECO:0000256" key="8">
    <source>
        <dbReference type="ARBA" id="ARBA00023004"/>
    </source>
</evidence>
<evidence type="ECO:0000256" key="2">
    <source>
        <dbReference type="ARBA" id="ARBA00004167"/>
    </source>
</evidence>
<dbReference type="PANTHER" id="PTHR47947:SF1">
    <property type="entry name" value="CYTOCHROME P450 82E3"/>
    <property type="match status" value="1"/>
</dbReference>
<dbReference type="InterPro" id="IPR002401">
    <property type="entry name" value="Cyt_P450_E_grp-I"/>
</dbReference>
<dbReference type="InterPro" id="IPR036396">
    <property type="entry name" value="Cyt_P450_sf"/>
</dbReference>
<dbReference type="AlphaFoldDB" id="A0ABD3AIV0"/>
<dbReference type="FunFam" id="1.10.630.10:FF:000026">
    <property type="entry name" value="Cytochrome P450 82C4"/>
    <property type="match status" value="1"/>
</dbReference>
<protein>
    <recommendedName>
        <fullName evidence="15">Cytochrome P450</fullName>
    </recommendedName>
</protein>
<keyword evidence="4" id="KW-0812">Transmembrane</keyword>
<comment type="subcellular location">
    <subcellularLocation>
        <location evidence="2">Membrane</location>
        <topology evidence="2">Single-pass membrane protein</topology>
    </subcellularLocation>
</comment>
<evidence type="ECO:0000256" key="9">
    <source>
        <dbReference type="ARBA" id="ARBA00023033"/>
    </source>
</evidence>
<keyword evidence="8 11" id="KW-0408">Iron</keyword>
<dbReference type="EMBL" id="JBJUIK010000004">
    <property type="protein sequence ID" value="KAL3531081.1"/>
    <property type="molecule type" value="Genomic_DNA"/>
</dbReference>
<keyword evidence="14" id="KW-1185">Reference proteome</keyword>
<dbReference type="PROSITE" id="PS00086">
    <property type="entry name" value="CYTOCHROME_P450"/>
    <property type="match status" value="1"/>
</dbReference>
<dbReference type="InterPro" id="IPR001128">
    <property type="entry name" value="Cyt_P450"/>
</dbReference>
<evidence type="ECO:0000256" key="12">
    <source>
        <dbReference type="RuleBase" id="RU000461"/>
    </source>
</evidence>
<proteinExistence type="inferred from homology"/>
<evidence type="ECO:0000256" key="3">
    <source>
        <dbReference type="ARBA" id="ARBA00022617"/>
    </source>
</evidence>
<evidence type="ECO:0000256" key="6">
    <source>
        <dbReference type="ARBA" id="ARBA00022989"/>
    </source>
</evidence>
<dbReference type="Gene3D" id="1.10.630.10">
    <property type="entry name" value="Cytochrome P450"/>
    <property type="match status" value="1"/>
</dbReference>
<dbReference type="SUPFAM" id="SSF48264">
    <property type="entry name" value="Cytochrome P450"/>
    <property type="match status" value="1"/>
</dbReference>